<evidence type="ECO:0000313" key="3">
    <source>
        <dbReference type="Proteomes" id="UP000319894"/>
    </source>
</evidence>
<organism evidence="2 3">
    <name type="scientific">Haloglomus irregulare</name>
    <dbReference type="NCBI Taxonomy" id="2234134"/>
    <lineage>
        <taxon>Archaea</taxon>
        <taxon>Methanobacteriati</taxon>
        <taxon>Methanobacteriota</taxon>
        <taxon>Stenosarchaea group</taxon>
        <taxon>Halobacteria</taxon>
        <taxon>Halobacteriales</taxon>
        <taxon>Natronomonadaceae</taxon>
        <taxon>Haloglomus</taxon>
    </lineage>
</organism>
<gene>
    <name evidence="2" type="ORF">DP107_05335</name>
</gene>
<sequence>MSTNSPSLWPISESPAHIADALLGSARTVAEHLRPLLQATAFWSAVAMPFLYVPLLVGGLADGEAVTFIGLLFLNVVALVLGHGHRSGDVEDDADAAGQ</sequence>
<comment type="caution">
    <text evidence="2">The sequence shown here is derived from an EMBL/GenBank/DDBJ whole genome shotgun (WGS) entry which is preliminary data.</text>
</comment>
<accession>A0A554ND23</accession>
<dbReference type="AlphaFoldDB" id="A0A554ND23"/>
<dbReference type="InParanoid" id="A0A554ND23"/>
<keyword evidence="1" id="KW-0472">Membrane</keyword>
<feature type="transmembrane region" description="Helical" evidence="1">
    <location>
        <begin position="65"/>
        <end position="82"/>
    </location>
</feature>
<name>A0A554ND23_9EURY</name>
<dbReference type="EMBL" id="QMDX01000002">
    <property type="protein sequence ID" value="TSD15273.1"/>
    <property type="molecule type" value="Genomic_DNA"/>
</dbReference>
<evidence type="ECO:0000256" key="1">
    <source>
        <dbReference type="SAM" id="Phobius"/>
    </source>
</evidence>
<evidence type="ECO:0000313" key="2">
    <source>
        <dbReference type="EMBL" id="TSD15273.1"/>
    </source>
</evidence>
<protein>
    <submittedName>
        <fullName evidence="2">Uncharacterized protein</fullName>
    </submittedName>
</protein>
<keyword evidence="1" id="KW-0812">Transmembrane</keyword>
<feature type="transmembrane region" description="Helical" evidence="1">
    <location>
        <begin position="36"/>
        <end position="53"/>
    </location>
</feature>
<dbReference type="Proteomes" id="UP000319894">
    <property type="component" value="Unassembled WGS sequence"/>
</dbReference>
<reference evidence="2 3" key="1">
    <citation type="submission" date="2018-06" db="EMBL/GenBank/DDBJ databases">
        <title>Natronomonas sp. F16-60 a new haloarchaeon isolated from a solar saltern of Isla Cristina, Huelva, Spain.</title>
        <authorList>
            <person name="Duran-Viseras A."/>
            <person name="Sanchez-Porro C."/>
            <person name="Ventosa A."/>
        </authorList>
    </citation>
    <scope>NUCLEOTIDE SEQUENCE [LARGE SCALE GENOMIC DNA]</scope>
    <source>
        <strain evidence="2 3">F16-60</strain>
    </source>
</reference>
<proteinExistence type="predicted"/>
<dbReference type="InterPro" id="IPR058341">
    <property type="entry name" value="DUF8028"/>
</dbReference>
<keyword evidence="3" id="KW-1185">Reference proteome</keyword>
<dbReference type="Pfam" id="PF26071">
    <property type="entry name" value="DUF8028"/>
    <property type="match status" value="1"/>
</dbReference>
<keyword evidence="1" id="KW-1133">Transmembrane helix</keyword>